<dbReference type="CDD" id="cd06464">
    <property type="entry name" value="ACD_sHsps-like"/>
    <property type="match status" value="1"/>
</dbReference>
<keyword evidence="5" id="KW-1185">Reference proteome</keyword>
<protein>
    <submittedName>
        <fullName evidence="4">Uncharacterized protein</fullName>
    </submittedName>
</protein>
<dbReference type="EMBL" id="WIXP02000006">
    <property type="protein sequence ID" value="KAF6209104.1"/>
    <property type="molecule type" value="Genomic_DNA"/>
</dbReference>
<organism evidence="4 5">
    <name type="scientific">Apolygus lucorum</name>
    <name type="common">Small green plant bug</name>
    <name type="synonym">Lygocoris lucorum</name>
    <dbReference type="NCBI Taxonomy" id="248454"/>
    <lineage>
        <taxon>Eukaryota</taxon>
        <taxon>Metazoa</taxon>
        <taxon>Ecdysozoa</taxon>
        <taxon>Arthropoda</taxon>
        <taxon>Hexapoda</taxon>
        <taxon>Insecta</taxon>
        <taxon>Pterygota</taxon>
        <taxon>Neoptera</taxon>
        <taxon>Paraneoptera</taxon>
        <taxon>Hemiptera</taxon>
        <taxon>Heteroptera</taxon>
        <taxon>Panheteroptera</taxon>
        <taxon>Cimicomorpha</taxon>
        <taxon>Miridae</taxon>
        <taxon>Mirini</taxon>
        <taxon>Apolygus</taxon>
    </lineage>
</organism>
<dbReference type="AlphaFoldDB" id="A0A6A4JS12"/>
<sequence length="283" mass="31915">MSFVMSVRGASKRAQTVADRIRSKFKTERSEAAAKPSDHGAWRKSLDQSVPSGLMPPVVPKWNEMTGVGAWRVDWKKIFKACSAGRIAAWEAKLNKLLSCVPSMFNVKDPSNVPRLFSFRPPAFPPFHESLRSIVTPKSGFLKSRSYYHTASLPEVKTSRAVPMIQTDQRSFPLISRRLMETATSAVRYSNTMVITRDGITIKLNTTGYVKENITVEVEGNWLIVEALSTANEEGGGYLQRHMMRRYELPPYSDILNIRVELNEKSHELKVTVPSLKPKNTDK</sequence>
<dbReference type="Pfam" id="PF00011">
    <property type="entry name" value="HSP20"/>
    <property type="match status" value="1"/>
</dbReference>
<dbReference type="Gene3D" id="2.60.40.790">
    <property type="match status" value="1"/>
</dbReference>
<feature type="region of interest" description="Disordered" evidence="3">
    <location>
        <begin position="26"/>
        <end position="46"/>
    </location>
</feature>
<name>A0A6A4JS12_APOLU</name>
<reference evidence="4" key="1">
    <citation type="journal article" date="2021" name="Mol. Ecol. Resour.">
        <title>Apolygus lucorum genome provides insights into omnivorousness and mesophyll feeding.</title>
        <authorList>
            <person name="Liu Y."/>
            <person name="Liu H."/>
            <person name="Wang H."/>
            <person name="Huang T."/>
            <person name="Liu B."/>
            <person name="Yang B."/>
            <person name="Yin L."/>
            <person name="Li B."/>
            <person name="Zhang Y."/>
            <person name="Zhang S."/>
            <person name="Jiang F."/>
            <person name="Zhang X."/>
            <person name="Ren Y."/>
            <person name="Wang B."/>
            <person name="Wang S."/>
            <person name="Lu Y."/>
            <person name="Wu K."/>
            <person name="Fan W."/>
            <person name="Wang G."/>
        </authorList>
    </citation>
    <scope>NUCLEOTIDE SEQUENCE</scope>
    <source>
        <strain evidence="4">12Hb</strain>
    </source>
</reference>
<comment type="caution">
    <text evidence="4">The sequence shown here is derived from an EMBL/GenBank/DDBJ whole genome shotgun (WGS) entry which is preliminary data.</text>
</comment>
<evidence type="ECO:0000313" key="5">
    <source>
        <dbReference type="Proteomes" id="UP000466442"/>
    </source>
</evidence>
<dbReference type="SUPFAM" id="SSF49764">
    <property type="entry name" value="HSP20-like chaperones"/>
    <property type="match status" value="1"/>
</dbReference>
<evidence type="ECO:0000313" key="4">
    <source>
        <dbReference type="EMBL" id="KAF6209104.1"/>
    </source>
</evidence>
<proteinExistence type="inferred from homology"/>
<accession>A0A6A4JS12</accession>
<dbReference type="Proteomes" id="UP000466442">
    <property type="component" value="Unassembled WGS sequence"/>
</dbReference>
<evidence type="ECO:0000256" key="3">
    <source>
        <dbReference type="SAM" id="MobiDB-lite"/>
    </source>
</evidence>
<dbReference type="PROSITE" id="PS01031">
    <property type="entry name" value="SHSP"/>
    <property type="match status" value="1"/>
</dbReference>
<dbReference type="InterPro" id="IPR008978">
    <property type="entry name" value="HSP20-like_chaperone"/>
</dbReference>
<dbReference type="OrthoDB" id="1431247at2759"/>
<evidence type="ECO:0000256" key="1">
    <source>
        <dbReference type="PROSITE-ProRule" id="PRU00285"/>
    </source>
</evidence>
<evidence type="ECO:0000256" key="2">
    <source>
        <dbReference type="RuleBase" id="RU003616"/>
    </source>
</evidence>
<gene>
    <name evidence="4" type="ORF">GE061_014847</name>
</gene>
<comment type="similarity">
    <text evidence="1 2">Belongs to the small heat shock protein (HSP20) family.</text>
</comment>
<dbReference type="InterPro" id="IPR002068">
    <property type="entry name" value="A-crystallin/Hsp20_dom"/>
</dbReference>